<accession>A0A081K8I3</accession>
<protein>
    <recommendedName>
        <fullName evidence="2">ShET2 enterotoxin N-terminal domain-containing protein</fullName>
    </recommendedName>
</protein>
<dbReference type="Pfam" id="PF07906">
    <property type="entry name" value="Toxin_15"/>
    <property type="match status" value="1"/>
</dbReference>
<comment type="caution">
    <text evidence="3">The sequence shown here is derived from an EMBL/GenBank/DDBJ whole genome shotgun (WGS) entry which is preliminary data.</text>
</comment>
<dbReference type="RefSeq" id="WP_020580966.1">
    <property type="nucleotide sequence ID" value="NZ_JOJP01000001.1"/>
</dbReference>
<proteinExistence type="predicted"/>
<reference evidence="3 4" key="1">
    <citation type="submission" date="2014-06" db="EMBL/GenBank/DDBJ databases">
        <title>Whole Genome Sequences of Three Symbiotic Endozoicomonas Bacteria.</title>
        <authorList>
            <person name="Neave M.J."/>
            <person name="Apprill A."/>
            <person name="Voolstra C.R."/>
        </authorList>
    </citation>
    <scope>NUCLEOTIDE SEQUENCE [LARGE SCALE GENOMIC DNA]</scope>
    <source>
        <strain evidence="3 4">DSM 22380</strain>
    </source>
</reference>
<feature type="region of interest" description="Disordered" evidence="1">
    <location>
        <begin position="338"/>
        <end position="357"/>
    </location>
</feature>
<dbReference type="InterPro" id="IPR012927">
    <property type="entry name" value="Toxin_15_N"/>
</dbReference>
<dbReference type="AlphaFoldDB" id="A0A081K8I3"/>
<gene>
    <name evidence="3" type="ORF">GV64_06675</name>
</gene>
<name>A0A081K8I3_9GAMM</name>
<evidence type="ECO:0000256" key="1">
    <source>
        <dbReference type="SAM" id="MobiDB-lite"/>
    </source>
</evidence>
<organism evidence="3 4">
    <name type="scientific">Endozoicomonas elysicola</name>
    <dbReference type="NCBI Taxonomy" id="305900"/>
    <lineage>
        <taxon>Bacteria</taxon>
        <taxon>Pseudomonadati</taxon>
        <taxon>Pseudomonadota</taxon>
        <taxon>Gammaproteobacteria</taxon>
        <taxon>Oceanospirillales</taxon>
        <taxon>Endozoicomonadaceae</taxon>
        <taxon>Endozoicomonas</taxon>
    </lineage>
</organism>
<feature type="domain" description="ShET2 enterotoxin N-terminal" evidence="2">
    <location>
        <begin position="122"/>
        <end position="282"/>
    </location>
</feature>
<evidence type="ECO:0000313" key="3">
    <source>
        <dbReference type="EMBL" id="KEI70459.1"/>
    </source>
</evidence>
<evidence type="ECO:0000313" key="4">
    <source>
        <dbReference type="Proteomes" id="UP000027997"/>
    </source>
</evidence>
<keyword evidence="4" id="KW-1185">Reference proteome</keyword>
<sequence>MDQIKLGVFPALSHSWHKHSDSWLVVRAIKTLVNGIKAFFGGYSVSVVDKTTPKLVEKHPNAWFSKVLHKPLSAYSISIPSACKSSSSYVSDKVTKLDHEGRKLQVKLAFKQDGSVAAIPMYFSDNPWFPSNLNGAACRSSGDAEAPGKKIVCRHFSWAYATKVFGRGKDTFATIDSREKIRSTFANTSNTPCVSAHYHPDGSNTLNKTQSHFADGYYFREGKFSEALNRLVSKYWGISDGAEKNFLFDTKKHSMALRLKKQDGCMKVIFYEPNDTLRHKTFLLSEPDLAAYITTKDLKSDHIGDAGLVNIGDRKESVEECDVQCIGTTPSEFGMYPLPGHDNHETFRKRRGRGIGR</sequence>
<evidence type="ECO:0000259" key="2">
    <source>
        <dbReference type="Pfam" id="PF07906"/>
    </source>
</evidence>
<feature type="compositionally biased region" description="Basic residues" evidence="1">
    <location>
        <begin position="347"/>
        <end position="357"/>
    </location>
</feature>
<dbReference type="EMBL" id="JOJP01000001">
    <property type="protein sequence ID" value="KEI70459.1"/>
    <property type="molecule type" value="Genomic_DNA"/>
</dbReference>
<dbReference type="Proteomes" id="UP000027997">
    <property type="component" value="Unassembled WGS sequence"/>
</dbReference>